<feature type="signal peptide" evidence="2">
    <location>
        <begin position="1"/>
        <end position="25"/>
    </location>
</feature>
<protein>
    <submittedName>
        <fullName evidence="3">Tripartite tricarboxylate transporter substrate binding protein</fullName>
    </submittedName>
</protein>
<dbReference type="PANTHER" id="PTHR42928">
    <property type="entry name" value="TRICARBOXYLATE-BINDING PROTEIN"/>
    <property type="match status" value="1"/>
</dbReference>
<evidence type="ECO:0000256" key="1">
    <source>
        <dbReference type="ARBA" id="ARBA00006987"/>
    </source>
</evidence>
<dbReference type="Gene3D" id="3.40.190.150">
    <property type="entry name" value="Bordetella uptake gene, domain 1"/>
    <property type="match status" value="1"/>
</dbReference>
<dbReference type="InterPro" id="IPR042100">
    <property type="entry name" value="Bug_dom1"/>
</dbReference>
<name>A0A9X1VUT4_9BURK</name>
<dbReference type="EMBL" id="JALGBI010000001">
    <property type="protein sequence ID" value="MCJ0763629.1"/>
    <property type="molecule type" value="Genomic_DNA"/>
</dbReference>
<comment type="caution">
    <text evidence="3">The sequence shown here is derived from an EMBL/GenBank/DDBJ whole genome shotgun (WGS) entry which is preliminary data.</text>
</comment>
<organism evidence="3 4">
    <name type="scientific">Variovorax terrae</name>
    <dbReference type="NCBI Taxonomy" id="2923278"/>
    <lineage>
        <taxon>Bacteria</taxon>
        <taxon>Pseudomonadati</taxon>
        <taxon>Pseudomonadota</taxon>
        <taxon>Betaproteobacteria</taxon>
        <taxon>Burkholderiales</taxon>
        <taxon>Comamonadaceae</taxon>
        <taxon>Variovorax</taxon>
    </lineage>
</organism>
<dbReference type="Gene3D" id="3.40.190.10">
    <property type="entry name" value="Periplasmic binding protein-like II"/>
    <property type="match status" value="1"/>
</dbReference>
<dbReference type="CDD" id="cd13578">
    <property type="entry name" value="PBP2_Bug27"/>
    <property type="match status" value="1"/>
</dbReference>
<dbReference type="Pfam" id="PF03401">
    <property type="entry name" value="TctC"/>
    <property type="match status" value="1"/>
</dbReference>
<keyword evidence="4" id="KW-1185">Reference proteome</keyword>
<dbReference type="PIRSF" id="PIRSF017082">
    <property type="entry name" value="YflP"/>
    <property type="match status" value="1"/>
</dbReference>
<evidence type="ECO:0000313" key="4">
    <source>
        <dbReference type="Proteomes" id="UP001139447"/>
    </source>
</evidence>
<dbReference type="InterPro" id="IPR006311">
    <property type="entry name" value="TAT_signal"/>
</dbReference>
<dbReference type="SUPFAM" id="SSF53850">
    <property type="entry name" value="Periplasmic binding protein-like II"/>
    <property type="match status" value="1"/>
</dbReference>
<dbReference type="PROSITE" id="PS51318">
    <property type="entry name" value="TAT"/>
    <property type="match status" value="1"/>
</dbReference>
<sequence>MNIHRKTLLQGLAAALLATAVPAWAQGGAYPSKPISFIVPFTAGSGTDVIARRITPLLEKALGQPIVVENRPGAGGTLGASQVLAAAADGHTVLIHSAGHVANAALYPKLSYDTLKDFTPIAMLATLPNVLVVSPGSGIKSVADLLARAKAQPGKMSYASAGNGSATHINAEKFRIAAQVNALHVPYRGTPPAITDVIGGQVDWFFSPLVSALPLIQDKRLVALAVGTPQRSPSLPDVPTTVEAGLPDSAYTFWVGMFVSAKTPADVAARLSRETAKVLQMPEVKAAFEKLGADASSLSQPAFAELVRQEYQSTGALIRQAGIKPD</sequence>
<accession>A0A9X1VUT4</accession>
<dbReference type="AlphaFoldDB" id="A0A9X1VUT4"/>
<comment type="similarity">
    <text evidence="1">Belongs to the UPF0065 (bug) family.</text>
</comment>
<dbReference type="PANTHER" id="PTHR42928:SF5">
    <property type="entry name" value="BLR1237 PROTEIN"/>
    <property type="match status" value="1"/>
</dbReference>
<dbReference type="Proteomes" id="UP001139447">
    <property type="component" value="Unassembled WGS sequence"/>
</dbReference>
<proteinExistence type="inferred from homology"/>
<feature type="chain" id="PRO_5040949171" evidence="2">
    <location>
        <begin position="26"/>
        <end position="326"/>
    </location>
</feature>
<reference evidence="3" key="1">
    <citation type="submission" date="2022-03" db="EMBL/GenBank/DDBJ databases">
        <authorList>
            <person name="Woo C.Y."/>
        </authorList>
    </citation>
    <scope>NUCLEOTIDE SEQUENCE</scope>
    <source>
        <strain evidence="3">CYS-02</strain>
    </source>
</reference>
<keyword evidence="2" id="KW-0732">Signal</keyword>
<dbReference type="InterPro" id="IPR005064">
    <property type="entry name" value="BUG"/>
</dbReference>
<dbReference type="RefSeq" id="WP_243306213.1">
    <property type="nucleotide sequence ID" value="NZ_JALGBI010000001.1"/>
</dbReference>
<evidence type="ECO:0000313" key="3">
    <source>
        <dbReference type="EMBL" id="MCJ0763629.1"/>
    </source>
</evidence>
<gene>
    <name evidence="3" type="ORF">MMF98_10470</name>
</gene>
<evidence type="ECO:0000256" key="2">
    <source>
        <dbReference type="SAM" id="SignalP"/>
    </source>
</evidence>